<keyword evidence="4" id="KW-1185">Reference proteome</keyword>
<dbReference type="RefSeq" id="WP_109940675.1">
    <property type="nucleotide sequence ID" value="NZ_CP176366.1"/>
</dbReference>
<gene>
    <name evidence="3" type="ORF">DLD82_08405</name>
</gene>
<dbReference type="PANTHER" id="PTHR35902:SF3">
    <property type="entry name" value="NPCBM-ASSOCIATED, NEW3 DOMAIN OF ALPHA-GALACTOSIDASE"/>
    <property type="match status" value="1"/>
</dbReference>
<dbReference type="GeneID" id="97608032"/>
<keyword evidence="1" id="KW-0812">Transmembrane</keyword>
<evidence type="ECO:0000259" key="2">
    <source>
        <dbReference type="Pfam" id="PF07705"/>
    </source>
</evidence>
<evidence type="ECO:0000256" key="1">
    <source>
        <dbReference type="SAM" id="Phobius"/>
    </source>
</evidence>
<dbReference type="EMBL" id="QGMZ01000016">
    <property type="protein sequence ID" value="PWR74595.1"/>
    <property type="molecule type" value="Genomic_DNA"/>
</dbReference>
<dbReference type="OrthoDB" id="116073at2157"/>
<name>A0A2V2N7T1_9EURY</name>
<reference evidence="3 4" key="1">
    <citation type="submission" date="2018-05" db="EMBL/GenBank/DDBJ databases">
        <title>Draft genome of Methanospirillum stamsii Pt1.</title>
        <authorList>
            <person name="Dueholm M.S."/>
            <person name="Nielsen P.H."/>
            <person name="Bakmann L.F."/>
            <person name="Otzen D.E."/>
        </authorList>
    </citation>
    <scope>NUCLEOTIDE SEQUENCE [LARGE SCALE GENOMIC DNA]</scope>
    <source>
        <strain evidence="3 4">Pt1</strain>
    </source>
</reference>
<protein>
    <submittedName>
        <fullName evidence="3">S-layer protein</fullName>
    </submittedName>
</protein>
<keyword evidence="1" id="KW-0472">Membrane</keyword>
<dbReference type="Proteomes" id="UP000245934">
    <property type="component" value="Unassembled WGS sequence"/>
</dbReference>
<dbReference type="InterPro" id="IPR013783">
    <property type="entry name" value="Ig-like_fold"/>
</dbReference>
<evidence type="ECO:0000313" key="4">
    <source>
        <dbReference type="Proteomes" id="UP000245934"/>
    </source>
</evidence>
<keyword evidence="1" id="KW-1133">Transmembrane helix</keyword>
<evidence type="ECO:0000313" key="3">
    <source>
        <dbReference type="EMBL" id="PWR74595.1"/>
    </source>
</evidence>
<proteinExistence type="predicted"/>
<organism evidence="3 4">
    <name type="scientific">Methanospirillum stamsii</name>
    <dbReference type="NCBI Taxonomy" id="1277351"/>
    <lineage>
        <taxon>Archaea</taxon>
        <taxon>Methanobacteriati</taxon>
        <taxon>Methanobacteriota</taxon>
        <taxon>Stenosarchaea group</taxon>
        <taxon>Methanomicrobia</taxon>
        <taxon>Methanomicrobiales</taxon>
        <taxon>Methanospirillaceae</taxon>
        <taxon>Methanospirillum</taxon>
    </lineage>
</organism>
<feature type="domain" description="CARDB" evidence="2">
    <location>
        <begin position="281"/>
        <end position="368"/>
    </location>
</feature>
<dbReference type="AlphaFoldDB" id="A0A2V2N7T1"/>
<dbReference type="Gene3D" id="2.60.40.10">
    <property type="entry name" value="Immunoglobulins"/>
    <property type="match status" value="1"/>
</dbReference>
<accession>A0A2V2N7T1</accession>
<comment type="caution">
    <text evidence="3">The sequence shown here is derived from an EMBL/GenBank/DDBJ whole genome shotgun (WGS) entry which is preliminary data.</text>
</comment>
<dbReference type="InterPro" id="IPR011635">
    <property type="entry name" value="CARDB"/>
</dbReference>
<sequence>MLILHSKFHFLLIFLMFALILPTSGLAAISQEPGVIITSYSISPNVILPGEIGTIEVTIANTASQASKTASEISGTEPDSVSQSVTLPVNAFIESAILKTKDFQILSGWYEDIGEIGPGQSTTLTFLVQAPIKEGLYFPEVWIRVRGAESVKYPIPVNINTRHTLIKQPSIRLSRSTPTNIIPGSAFDIELGLTNEGLSGAHDLIIAIETPNTSLSSKSPERQFIQMLEPGQTKKINLSFQTDNDIPIGIRQIPVRISYMNADGTELEQRERIGIVIQGTADLGISKQTLDPEQIAEGDMFNLVCRIENTGTDKAKTVRATLDIPFEGTKEAFVGTIRPDNDAPAVFTLKATKSGDISYTMKIEYQDDFGIHEETIPLHIFAQEKNGTGIIIFILAVVLIIAGLLYWRKSYS</sequence>
<feature type="transmembrane region" description="Helical" evidence="1">
    <location>
        <begin position="387"/>
        <end position="407"/>
    </location>
</feature>
<dbReference type="Pfam" id="PF07705">
    <property type="entry name" value="CARDB"/>
    <property type="match status" value="1"/>
</dbReference>
<dbReference type="PANTHER" id="PTHR35902">
    <property type="entry name" value="S-LAYER DOMAIN-LIKE PROTEIN-RELATED"/>
    <property type="match status" value="1"/>
</dbReference>